<feature type="compositionally biased region" description="Basic and acidic residues" evidence="1">
    <location>
        <begin position="292"/>
        <end position="302"/>
    </location>
</feature>
<feature type="region of interest" description="Disordered" evidence="1">
    <location>
        <begin position="235"/>
        <end position="267"/>
    </location>
</feature>
<dbReference type="AlphaFoldDB" id="A0AAE1H966"/>
<gene>
    <name evidence="2" type="ORF">KUF71_026035</name>
</gene>
<name>A0AAE1H966_9NEOP</name>
<reference evidence="2" key="1">
    <citation type="submission" date="2021-07" db="EMBL/GenBank/DDBJ databases">
        <authorList>
            <person name="Catto M.A."/>
            <person name="Jacobson A."/>
            <person name="Kennedy G."/>
            <person name="Labadie P."/>
            <person name="Hunt B.G."/>
            <person name="Srinivasan R."/>
        </authorList>
    </citation>
    <scope>NUCLEOTIDE SEQUENCE</scope>
    <source>
        <strain evidence="2">PL_HMW_Pooled</strain>
        <tissue evidence="2">Head</tissue>
    </source>
</reference>
<dbReference type="Proteomes" id="UP001219518">
    <property type="component" value="Unassembled WGS sequence"/>
</dbReference>
<sequence length="1013" mass="114019">MLVLVGLSTEHLIESNVRVCCNPYGKHRKPIQKCLREITDFDCLLNENLVAGNFWCDNCRKLVVAVSDQTGSEAQCSTLCVREAEKKYCADSEVQINVGEAGAEIHAQQNLEKALQGPIFSCYDPYKKHKKAITKNLRIISEADAQGNQELVGLYWCTECRIRQLTTEDNQTGEGSHCGASESERSSCADPFKIHNKPVYKGLRVIKESDRERHSRNLLLVGQLWCDKCRKMAPATSETSGSAPSSQEPGVACMPSTQGSGTSPTLSPAIQKERVRQCLNSLGLSPLPPSREVSRSDTSKADVGKRKLEAAVDVVKKKISLALKVNEEDLQSIQDKKAQDHDLLMEEIRKKLPSASRVQKYQLLSLVPDSWPIITAANFFGISRTLFIAARQLKREKGILPIPDFSRASSVNEATKALIKSYYCSDENSKVMPGSRDCVSISKGVYEQKRLLLSNIPELYEAFKNDNDGLKVGKSIFWSLKPKCCVSAGQAGTHEQCVCQTHQNFKLLSHALNMKTYYRNLIALCVCNIEDKSCMLRICDKCPTVEEIEDILKGQIEIPYIPDLPEDEFSSDFEYNFFEETVKFRQWKSVDGRTEMVVEVCSRADLIGIAAKQMRDLIIHDYIACNQRDYLKNLKNELPSNTVIVAMDFAMNYNCLVQGAVQSYHWSPKQATVHPTVIYYKSKDYVVEHKTIIFISDDLDHDVPLVKKIQELTVSFIKQELPHIEEIIYSTDGCACQYKSKGYFLNLCNHEADFGFKASHTYFATSHGKSQCDADGGSVKRKARKASLQRPLDKQIISAKDLYDFCTTEMKDTFIFKFISKVEVEPSRRLYQENMVNLETLPGTRSFHFMKPLNENTIACWRISNDQDEPPSLIHSLWKVLRPAASILYVSNGMYVVVRLAKNRYLAQITDVYHEEKEADVSLLMPKLPSKQFYWPKEIKSATVPLPHIICDVQPMDTDDKVSFTNTDLEQAGPPFRQTSLPAPLCYAGNSVRQGACLLGLPAAFGRAFGPIP</sequence>
<proteinExistence type="predicted"/>
<dbReference type="EMBL" id="JAHWGI010000657">
    <property type="protein sequence ID" value="KAK3917023.1"/>
    <property type="molecule type" value="Genomic_DNA"/>
</dbReference>
<accession>A0AAE1H966</accession>
<evidence type="ECO:0000256" key="1">
    <source>
        <dbReference type="SAM" id="MobiDB-lite"/>
    </source>
</evidence>
<feature type="compositionally biased region" description="Polar residues" evidence="1">
    <location>
        <begin position="236"/>
        <end position="248"/>
    </location>
</feature>
<dbReference type="PANTHER" id="PTHR46601">
    <property type="entry name" value="ULP_PROTEASE DOMAIN-CONTAINING PROTEIN"/>
    <property type="match status" value="1"/>
</dbReference>
<protein>
    <submittedName>
        <fullName evidence="2">DNA replication and repair protein RecF</fullName>
    </submittedName>
</protein>
<reference evidence="2" key="2">
    <citation type="journal article" date="2023" name="BMC Genomics">
        <title>Pest status, molecular evolution, and epigenetic factors derived from the genome assembly of Frankliniella fusca, a thysanopteran phytovirus vector.</title>
        <authorList>
            <person name="Catto M.A."/>
            <person name="Labadie P.E."/>
            <person name="Jacobson A.L."/>
            <person name="Kennedy G.G."/>
            <person name="Srinivasan R."/>
            <person name="Hunt B.G."/>
        </authorList>
    </citation>
    <scope>NUCLEOTIDE SEQUENCE</scope>
    <source>
        <strain evidence="2">PL_HMW_Pooled</strain>
    </source>
</reference>
<feature type="compositionally biased region" description="Polar residues" evidence="1">
    <location>
        <begin position="255"/>
        <end position="267"/>
    </location>
</feature>
<comment type="caution">
    <text evidence="2">The sequence shown here is derived from an EMBL/GenBank/DDBJ whole genome shotgun (WGS) entry which is preliminary data.</text>
</comment>
<feature type="region of interest" description="Disordered" evidence="1">
    <location>
        <begin position="281"/>
        <end position="302"/>
    </location>
</feature>
<keyword evidence="3" id="KW-1185">Reference proteome</keyword>
<organism evidence="2 3">
    <name type="scientific">Frankliniella fusca</name>
    <dbReference type="NCBI Taxonomy" id="407009"/>
    <lineage>
        <taxon>Eukaryota</taxon>
        <taxon>Metazoa</taxon>
        <taxon>Ecdysozoa</taxon>
        <taxon>Arthropoda</taxon>
        <taxon>Hexapoda</taxon>
        <taxon>Insecta</taxon>
        <taxon>Pterygota</taxon>
        <taxon>Neoptera</taxon>
        <taxon>Paraneoptera</taxon>
        <taxon>Thysanoptera</taxon>
        <taxon>Terebrantia</taxon>
        <taxon>Thripoidea</taxon>
        <taxon>Thripidae</taxon>
        <taxon>Frankliniella</taxon>
    </lineage>
</organism>
<evidence type="ECO:0000313" key="2">
    <source>
        <dbReference type="EMBL" id="KAK3917023.1"/>
    </source>
</evidence>
<evidence type="ECO:0000313" key="3">
    <source>
        <dbReference type="Proteomes" id="UP001219518"/>
    </source>
</evidence>
<dbReference type="PANTHER" id="PTHR46601:SF1">
    <property type="entry name" value="ADF-H DOMAIN-CONTAINING PROTEIN"/>
    <property type="match status" value="1"/>
</dbReference>